<proteinExistence type="predicted"/>
<reference evidence="1 2" key="1">
    <citation type="journal article" date="2021" name="BMC Genomics">
        <title>Datura genome reveals duplications of psychoactive alkaloid biosynthetic genes and high mutation rate following tissue culture.</title>
        <authorList>
            <person name="Rajewski A."/>
            <person name="Carter-House D."/>
            <person name="Stajich J."/>
            <person name="Litt A."/>
        </authorList>
    </citation>
    <scope>NUCLEOTIDE SEQUENCE [LARGE SCALE GENOMIC DNA]</scope>
    <source>
        <strain evidence="1">AR-01</strain>
    </source>
</reference>
<organism evidence="1 2">
    <name type="scientific">Datura stramonium</name>
    <name type="common">Jimsonweed</name>
    <name type="synonym">Common thornapple</name>
    <dbReference type="NCBI Taxonomy" id="4076"/>
    <lineage>
        <taxon>Eukaryota</taxon>
        <taxon>Viridiplantae</taxon>
        <taxon>Streptophyta</taxon>
        <taxon>Embryophyta</taxon>
        <taxon>Tracheophyta</taxon>
        <taxon>Spermatophyta</taxon>
        <taxon>Magnoliopsida</taxon>
        <taxon>eudicotyledons</taxon>
        <taxon>Gunneridae</taxon>
        <taxon>Pentapetalae</taxon>
        <taxon>asterids</taxon>
        <taxon>lamiids</taxon>
        <taxon>Solanales</taxon>
        <taxon>Solanaceae</taxon>
        <taxon>Solanoideae</taxon>
        <taxon>Datureae</taxon>
        <taxon>Datura</taxon>
    </lineage>
</organism>
<dbReference type="EMBL" id="JACEIK010000682">
    <property type="protein sequence ID" value="MCD7460844.1"/>
    <property type="molecule type" value="Genomic_DNA"/>
</dbReference>
<keyword evidence="2" id="KW-1185">Reference proteome</keyword>
<gene>
    <name evidence="1" type="ORF">HAX54_044592</name>
</gene>
<protein>
    <submittedName>
        <fullName evidence="1">Uncharacterized protein</fullName>
    </submittedName>
</protein>
<evidence type="ECO:0000313" key="1">
    <source>
        <dbReference type="EMBL" id="MCD7460844.1"/>
    </source>
</evidence>
<comment type="caution">
    <text evidence="1">The sequence shown here is derived from an EMBL/GenBank/DDBJ whole genome shotgun (WGS) entry which is preliminary data.</text>
</comment>
<name>A0ABS8SPB6_DATST</name>
<accession>A0ABS8SPB6</accession>
<evidence type="ECO:0000313" key="2">
    <source>
        <dbReference type="Proteomes" id="UP000823775"/>
    </source>
</evidence>
<dbReference type="Proteomes" id="UP000823775">
    <property type="component" value="Unassembled WGS sequence"/>
</dbReference>
<sequence>MASLDLGALRRPLLPFPLRMKRLGAFPCQFLDEVIFCKHDVSGNHNENLASDELAAISANRRRVSADHRGTTVEKHRTRVEDIQSKPYHKLLVPILQRWCNVGLGKWLEANISPTGIPSAFRRTRD</sequence>